<reference evidence="1 2" key="1">
    <citation type="submission" date="2018-06" db="EMBL/GenBank/DDBJ databases">
        <authorList>
            <consortium name="Pathogen Informatics"/>
            <person name="Doyle S."/>
        </authorList>
    </citation>
    <scope>NUCLEOTIDE SEQUENCE [LARGE SCALE GENOMIC DNA]</scope>
    <source>
        <strain evidence="1 2">NCTC12272</strain>
    </source>
</reference>
<gene>
    <name evidence="1" type="ORF">NCTC12272_00011</name>
</gene>
<organism evidence="1 2">
    <name type="scientific">Legionella pneumophila subsp. pascullei</name>
    <dbReference type="NCBI Taxonomy" id="91890"/>
    <lineage>
        <taxon>Bacteria</taxon>
        <taxon>Pseudomonadati</taxon>
        <taxon>Pseudomonadota</taxon>
        <taxon>Gammaproteobacteria</taxon>
        <taxon>Legionellales</taxon>
        <taxon>Legionellaceae</taxon>
        <taxon>Legionella</taxon>
    </lineage>
</organism>
<dbReference type="EMBL" id="LS483412">
    <property type="protein sequence ID" value="SQG88848.1"/>
    <property type="molecule type" value="Genomic_DNA"/>
</dbReference>
<accession>A0AAX2IU63</accession>
<dbReference type="AlphaFoldDB" id="A0AAX2IU63"/>
<evidence type="ECO:0000313" key="1">
    <source>
        <dbReference type="EMBL" id="SQG88848.1"/>
    </source>
</evidence>
<name>A0AAX2IU63_LEGPN</name>
<protein>
    <submittedName>
        <fullName evidence="1">Uncharacterized protein</fullName>
    </submittedName>
</protein>
<proteinExistence type="predicted"/>
<sequence>MNSQARQTVEPTFDRFTRKHLQDTKTPSLRQKMFFTKRLGFCVSPDLMY</sequence>
<dbReference type="Proteomes" id="UP000249566">
    <property type="component" value="Chromosome 1"/>
</dbReference>
<evidence type="ECO:0000313" key="2">
    <source>
        <dbReference type="Proteomes" id="UP000249566"/>
    </source>
</evidence>